<dbReference type="EMBL" id="WNYA01012154">
    <property type="protein sequence ID" value="KAG8539968.1"/>
    <property type="molecule type" value="Genomic_DNA"/>
</dbReference>
<protein>
    <submittedName>
        <fullName evidence="1">Uncharacterized protein</fullName>
    </submittedName>
</protein>
<organism evidence="1 2">
    <name type="scientific">Engystomops pustulosus</name>
    <name type="common">Tungara frog</name>
    <name type="synonym">Physalaemus pustulosus</name>
    <dbReference type="NCBI Taxonomy" id="76066"/>
    <lineage>
        <taxon>Eukaryota</taxon>
        <taxon>Metazoa</taxon>
        <taxon>Chordata</taxon>
        <taxon>Craniata</taxon>
        <taxon>Vertebrata</taxon>
        <taxon>Euteleostomi</taxon>
        <taxon>Amphibia</taxon>
        <taxon>Batrachia</taxon>
        <taxon>Anura</taxon>
        <taxon>Neobatrachia</taxon>
        <taxon>Hyloidea</taxon>
        <taxon>Leptodactylidae</taxon>
        <taxon>Leiuperinae</taxon>
        <taxon>Engystomops</taxon>
    </lineage>
</organism>
<name>A0AAV6Z1X6_ENGPU</name>
<sequence length="82" mass="9939">MDPFERLTCQQLLEHPYFDSIREEADAARDPERVSRKQTRLHRKYFPGLQHLPQLTNSNLLPALESKKYYNTRKFNYRFPNI</sequence>
<reference evidence="1" key="1">
    <citation type="thesis" date="2020" institute="ProQuest LLC" country="789 East Eisenhower Parkway, Ann Arbor, MI, USA">
        <title>Comparative Genomics and Chromosome Evolution.</title>
        <authorList>
            <person name="Mudd A.B."/>
        </authorList>
    </citation>
    <scope>NUCLEOTIDE SEQUENCE</scope>
    <source>
        <strain evidence="1">237g6f4</strain>
        <tissue evidence="1">Blood</tissue>
    </source>
</reference>
<gene>
    <name evidence="1" type="ORF">GDO81_020063</name>
</gene>
<dbReference type="Proteomes" id="UP000824782">
    <property type="component" value="Unassembled WGS sequence"/>
</dbReference>
<keyword evidence="2" id="KW-1185">Reference proteome</keyword>
<evidence type="ECO:0000313" key="2">
    <source>
        <dbReference type="Proteomes" id="UP000824782"/>
    </source>
</evidence>
<proteinExistence type="predicted"/>
<comment type="caution">
    <text evidence="1">The sequence shown here is derived from an EMBL/GenBank/DDBJ whole genome shotgun (WGS) entry which is preliminary data.</text>
</comment>
<evidence type="ECO:0000313" key="1">
    <source>
        <dbReference type="EMBL" id="KAG8539968.1"/>
    </source>
</evidence>
<dbReference type="AlphaFoldDB" id="A0AAV6Z1X6"/>
<accession>A0AAV6Z1X6</accession>